<evidence type="ECO:0000256" key="1">
    <source>
        <dbReference type="ARBA" id="ARBA00004604"/>
    </source>
</evidence>
<dbReference type="InterPro" id="IPR001680">
    <property type="entry name" value="WD40_rpt"/>
</dbReference>
<dbReference type="PROSITE" id="PS00678">
    <property type="entry name" value="WD_REPEATS_1"/>
    <property type="match status" value="1"/>
</dbReference>
<dbReference type="FunCoup" id="A0A2I4CNS4">
    <property type="interactions" value="1542"/>
</dbReference>
<feature type="region of interest" description="Disordered" evidence="9">
    <location>
        <begin position="759"/>
        <end position="810"/>
    </location>
</feature>
<dbReference type="AlphaFoldDB" id="A0A2I4CNS4"/>
<dbReference type="InterPro" id="IPR019775">
    <property type="entry name" value="WD40_repeat_CS"/>
</dbReference>
<proteinExistence type="predicted"/>
<evidence type="ECO:0000256" key="7">
    <source>
        <dbReference type="ARBA" id="ARBA00023242"/>
    </source>
</evidence>
<feature type="domain" description="WD repeat-containing protein 75 second beta-propeller" evidence="10">
    <location>
        <begin position="342"/>
        <end position="662"/>
    </location>
</feature>
<dbReference type="PANTHER" id="PTHR44215">
    <property type="entry name" value="WD REPEAT-CONTAINING PROTEIN 75"/>
    <property type="match status" value="1"/>
</dbReference>
<dbReference type="Pfam" id="PF23869">
    <property type="entry name" value="Beta-prop_WDR75_1st"/>
    <property type="match status" value="1"/>
</dbReference>
<evidence type="ECO:0000256" key="5">
    <source>
        <dbReference type="ARBA" id="ARBA00022737"/>
    </source>
</evidence>
<dbReference type="Gene3D" id="2.130.10.10">
    <property type="entry name" value="YVTN repeat-like/Quinoprotein amine dehydrogenase"/>
    <property type="match status" value="3"/>
</dbReference>
<dbReference type="CTD" id="84128"/>
<evidence type="ECO:0000313" key="12">
    <source>
        <dbReference type="RefSeq" id="XP_013881646.1"/>
    </source>
</evidence>
<evidence type="ECO:0000256" key="2">
    <source>
        <dbReference type="ARBA" id="ARBA00022517"/>
    </source>
</evidence>
<feature type="repeat" description="WD" evidence="8">
    <location>
        <begin position="246"/>
        <end position="277"/>
    </location>
</feature>
<sequence length="830" mass="92154">MVEHGDVRVVYRGGGKLNFRDPVISNDSRFLLCASGDCVKVFSTVTEECVHELRGHTDLVTGVLLRPSNHLQLYSCSTDGTIRLWDFTDGILIKTYVVGYPIFSIHASRSHDGVVFAVIPMQSEKKHEAFQLVAVPLPQRADQLVEVGGLSAVLSGVDSNPAALAFGRAGEYLASVRRLQMEVYFFKQQKSYRFFLKEDNKKGGRNTFTCITCHPKDDCVATGHQDGKIRLWRNLNQKKEYTYTTLHWHHSAVSSVRFTPEGTNLLSGGVESVLVQWRYGQESQRDFLPRLGAAITHIAVSPDGALFCTSHSDNKITVIQSRVKVSAVIQGLVQGENVRTGLMVDPRSRALVLNGKPGHLQFYSLQRDKLLFNLDIVQQEYIYQSGLQQFEVVRAAFDASGSWLATVEERKQEAADLELNLKLWRFHDQTQSFVLDTTVSAPHEAQITAVCFDPAAAADGRTTTLVSSSRDGHFKAWQLAESGEGPSWSCEFVGAYHGLVPGCCCFSADGSLLAVGFQEVVTVWSAASWELLTTLSQPPGGIRDLCFGRLSCSKYLLGTNDNKILCCWNLLSCSLEWSTSMDVSLLLADPLSDNMAAFSVQDRSTDLFVFRPSEPRPLFSHKAVCSGTVTHAVFTPREVMLESCEESSQWLNRSQLFFLTQFMDLLTFSTRAEEEKLMAANKQLLVDDTVAMTPFYLLLGKHRRPEAAASGPLFDRAAPLPHSSAAVKELLQTPAHVLPSTSFLCSAFVKSLLVSVTDTREDKRSQEEMESEKEEEDSDQETETGILRPDQELMGAQESGGPDPTLTRAQVRALRRVRRLDHSWLAGLLD</sequence>
<dbReference type="GO" id="GO:0032040">
    <property type="term" value="C:small-subunit processome"/>
    <property type="evidence" value="ECO:0007669"/>
    <property type="project" value="InterPro"/>
</dbReference>
<feature type="repeat" description="WD" evidence="8">
    <location>
        <begin position="53"/>
        <end position="95"/>
    </location>
</feature>
<keyword evidence="7" id="KW-0539">Nucleus</keyword>
<dbReference type="InterPro" id="IPR057644">
    <property type="entry name" value="Beta-prop_WDR75_2nd"/>
</dbReference>
<evidence type="ECO:0000256" key="9">
    <source>
        <dbReference type="SAM" id="MobiDB-lite"/>
    </source>
</evidence>
<dbReference type="Proteomes" id="UP000192220">
    <property type="component" value="Unplaced"/>
</dbReference>
<dbReference type="SUPFAM" id="SSF50978">
    <property type="entry name" value="WD40 repeat-like"/>
    <property type="match status" value="2"/>
</dbReference>
<keyword evidence="4 8" id="KW-0853">WD repeat</keyword>
<organism evidence="11 12">
    <name type="scientific">Austrofundulus limnaeus</name>
    <name type="common">Annual killifish</name>
    <dbReference type="NCBI Taxonomy" id="52670"/>
    <lineage>
        <taxon>Eukaryota</taxon>
        <taxon>Metazoa</taxon>
        <taxon>Chordata</taxon>
        <taxon>Craniata</taxon>
        <taxon>Vertebrata</taxon>
        <taxon>Euteleostomi</taxon>
        <taxon>Actinopterygii</taxon>
        <taxon>Neopterygii</taxon>
        <taxon>Teleostei</taxon>
        <taxon>Neoteleostei</taxon>
        <taxon>Acanthomorphata</taxon>
        <taxon>Ovalentaria</taxon>
        <taxon>Atherinomorphae</taxon>
        <taxon>Cyprinodontiformes</taxon>
        <taxon>Rivulidae</taxon>
        <taxon>Austrofundulus</taxon>
    </lineage>
</organism>
<dbReference type="PANTHER" id="PTHR44215:SF1">
    <property type="entry name" value="WD REPEAT-CONTAINING PROTEIN 75"/>
    <property type="match status" value="1"/>
</dbReference>
<accession>A0A2I4CNS4</accession>
<name>A0A2I4CNS4_AUSLI</name>
<reference evidence="12" key="1">
    <citation type="submission" date="2025-08" db="UniProtKB">
        <authorList>
            <consortium name="RefSeq"/>
        </authorList>
    </citation>
    <scope>IDENTIFICATION</scope>
    <source>
        <strain evidence="12">Quisiro</strain>
        <tissue evidence="12">Liver</tissue>
    </source>
</reference>
<dbReference type="GeneID" id="106530556"/>
<evidence type="ECO:0000256" key="6">
    <source>
        <dbReference type="ARBA" id="ARBA00023163"/>
    </source>
</evidence>
<keyword evidence="5" id="KW-0677">Repeat</keyword>
<gene>
    <name evidence="12" type="primary">wdr75</name>
</gene>
<dbReference type="InterPro" id="IPR036322">
    <property type="entry name" value="WD40_repeat_dom_sf"/>
</dbReference>
<dbReference type="GO" id="GO:2000234">
    <property type="term" value="P:positive regulation of rRNA processing"/>
    <property type="evidence" value="ECO:0007669"/>
    <property type="project" value="TreeGrafter"/>
</dbReference>
<feature type="compositionally biased region" description="Acidic residues" evidence="9">
    <location>
        <begin position="768"/>
        <end position="782"/>
    </location>
</feature>
<evidence type="ECO:0000259" key="10">
    <source>
        <dbReference type="Pfam" id="PF23769"/>
    </source>
</evidence>
<dbReference type="KEGG" id="alim:106530556"/>
<keyword evidence="2" id="KW-0690">Ribosome biogenesis</keyword>
<evidence type="ECO:0000313" key="11">
    <source>
        <dbReference type="Proteomes" id="UP000192220"/>
    </source>
</evidence>
<dbReference type="InterPro" id="IPR053826">
    <property type="entry name" value="WDR75"/>
</dbReference>
<dbReference type="RefSeq" id="XP_013881646.1">
    <property type="nucleotide sequence ID" value="XM_014026192.1"/>
</dbReference>
<evidence type="ECO:0000256" key="8">
    <source>
        <dbReference type="PROSITE-ProRule" id="PRU00221"/>
    </source>
</evidence>
<dbReference type="SMART" id="SM00320">
    <property type="entry name" value="WD40"/>
    <property type="match status" value="8"/>
</dbReference>
<dbReference type="PROSITE" id="PS50294">
    <property type="entry name" value="WD_REPEATS_REGION"/>
    <property type="match status" value="1"/>
</dbReference>
<dbReference type="Pfam" id="PF23769">
    <property type="entry name" value="Beta-prop_WDR75_2nd"/>
    <property type="match status" value="1"/>
</dbReference>
<comment type="subcellular location">
    <subcellularLocation>
        <location evidence="1">Nucleus</location>
        <location evidence="1">Nucleolus</location>
    </subcellularLocation>
</comment>
<dbReference type="PROSITE" id="PS50082">
    <property type="entry name" value="WD_REPEATS_2"/>
    <property type="match status" value="2"/>
</dbReference>
<keyword evidence="6" id="KW-0804">Transcription</keyword>
<keyword evidence="3" id="KW-0698">rRNA processing</keyword>
<evidence type="ECO:0000256" key="4">
    <source>
        <dbReference type="ARBA" id="ARBA00022574"/>
    </source>
</evidence>
<dbReference type="GO" id="GO:0006364">
    <property type="term" value="P:rRNA processing"/>
    <property type="evidence" value="ECO:0007669"/>
    <property type="project" value="UniProtKB-KW"/>
</dbReference>
<keyword evidence="11" id="KW-1185">Reference proteome</keyword>
<dbReference type="OrthoDB" id="4096at2759"/>
<protein>
    <submittedName>
        <fullName evidence="12">WD repeat-containing protein 75</fullName>
    </submittedName>
</protein>
<dbReference type="STRING" id="52670.A0A2I4CNS4"/>
<dbReference type="GO" id="GO:0003723">
    <property type="term" value="F:RNA binding"/>
    <property type="evidence" value="ECO:0007669"/>
    <property type="project" value="InterPro"/>
</dbReference>
<dbReference type="GO" id="GO:0045943">
    <property type="term" value="P:positive regulation of transcription by RNA polymerase I"/>
    <property type="evidence" value="ECO:0007669"/>
    <property type="project" value="InterPro"/>
</dbReference>
<dbReference type="InterPro" id="IPR015943">
    <property type="entry name" value="WD40/YVTN_repeat-like_dom_sf"/>
</dbReference>
<dbReference type="InParanoid" id="A0A2I4CNS4"/>
<evidence type="ECO:0000256" key="3">
    <source>
        <dbReference type="ARBA" id="ARBA00022552"/>
    </source>
</evidence>